<dbReference type="PRINTS" id="PR00299">
    <property type="entry name" value="ACRYSTALLIN"/>
</dbReference>
<dbReference type="GO" id="GO:0009408">
    <property type="term" value="P:response to heat"/>
    <property type="evidence" value="ECO:0007669"/>
    <property type="project" value="TreeGrafter"/>
</dbReference>
<comment type="caution">
    <text evidence="5">The sequence shown here is derived from an EMBL/GenBank/DDBJ whole genome shotgun (WGS) entry which is preliminary data.</text>
</comment>
<dbReference type="Proteomes" id="UP001432027">
    <property type="component" value="Unassembled WGS sequence"/>
</dbReference>
<dbReference type="GO" id="GO:0042026">
    <property type="term" value="P:protein refolding"/>
    <property type="evidence" value="ECO:0007669"/>
    <property type="project" value="TreeGrafter"/>
</dbReference>
<feature type="compositionally biased region" description="Basic residues" evidence="3">
    <location>
        <begin position="47"/>
        <end position="56"/>
    </location>
</feature>
<evidence type="ECO:0000259" key="4">
    <source>
        <dbReference type="PROSITE" id="PS01031"/>
    </source>
</evidence>
<dbReference type="Gene3D" id="2.60.40.790">
    <property type="match status" value="1"/>
</dbReference>
<feature type="domain" description="SHSP" evidence="4">
    <location>
        <begin position="1"/>
        <end position="98"/>
    </location>
</feature>
<evidence type="ECO:0000256" key="3">
    <source>
        <dbReference type="SAM" id="MobiDB-lite"/>
    </source>
</evidence>
<dbReference type="GO" id="GO:0005634">
    <property type="term" value="C:nucleus"/>
    <property type="evidence" value="ECO:0007669"/>
    <property type="project" value="TreeGrafter"/>
</dbReference>
<dbReference type="CDD" id="cd06526">
    <property type="entry name" value="metazoan_ACD"/>
    <property type="match status" value="1"/>
</dbReference>
<evidence type="ECO:0000256" key="1">
    <source>
        <dbReference type="PROSITE-ProRule" id="PRU00285"/>
    </source>
</evidence>
<feature type="non-terminal residue" evidence="5">
    <location>
        <position position="122"/>
    </location>
</feature>
<comment type="similarity">
    <text evidence="1 2">Belongs to the small heat shock protein (HSP20) family.</text>
</comment>
<dbReference type="AlphaFoldDB" id="A0AAV5TIT7"/>
<feature type="non-terminal residue" evidence="5">
    <location>
        <position position="1"/>
    </location>
</feature>
<gene>
    <name evidence="5" type="ORF">PENTCL1PPCAC_16445</name>
</gene>
<dbReference type="GO" id="GO:0005737">
    <property type="term" value="C:cytoplasm"/>
    <property type="evidence" value="ECO:0007669"/>
    <property type="project" value="TreeGrafter"/>
</dbReference>
<dbReference type="EMBL" id="BTSX01000004">
    <property type="protein sequence ID" value="GMS94270.1"/>
    <property type="molecule type" value="Genomic_DNA"/>
</dbReference>
<feature type="region of interest" description="Disordered" evidence="3">
    <location>
        <begin position="39"/>
        <end position="59"/>
    </location>
</feature>
<evidence type="ECO:0000313" key="5">
    <source>
        <dbReference type="EMBL" id="GMS94270.1"/>
    </source>
</evidence>
<proteinExistence type="inferred from homology"/>
<dbReference type="PROSITE" id="PS01031">
    <property type="entry name" value="SHSP"/>
    <property type="match status" value="1"/>
</dbReference>
<evidence type="ECO:0000256" key="2">
    <source>
        <dbReference type="RuleBase" id="RU003616"/>
    </source>
</evidence>
<dbReference type="PANTHER" id="PTHR45640">
    <property type="entry name" value="HEAT SHOCK PROTEIN HSP-12.2-RELATED"/>
    <property type="match status" value="1"/>
</dbReference>
<sequence>QVHNDEEKYEVHLDAQHYTPDEIEVKVVGYLVHIHAEHKSREDRHGTVTRRMTRSHKLPEDVNEHAIKSWLSPRGTLVITAYKKSNLSYPRILLEDDAWRGVDEGGVVRCPSDIGTFPVQRS</sequence>
<dbReference type="GO" id="GO:0051082">
    <property type="term" value="F:unfolded protein binding"/>
    <property type="evidence" value="ECO:0007669"/>
    <property type="project" value="TreeGrafter"/>
</dbReference>
<dbReference type="InterPro" id="IPR001436">
    <property type="entry name" value="Alpha-crystallin/sHSP_animal"/>
</dbReference>
<dbReference type="InterPro" id="IPR002068">
    <property type="entry name" value="A-crystallin/Hsp20_dom"/>
</dbReference>
<protein>
    <recommendedName>
        <fullName evidence="4">SHSP domain-containing protein</fullName>
    </recommendedName>
</protein>
<dbReference type="Pfam" id="PF00011">
    <property type="entry name" value="HSP20"/>
    <property type="match status" value="1"/>
</dbReference>
<name>A0AAV5TIT7_9BILA</name>
<dbReference type="SUPFAM" id="SSF49764">
    <property type="entry name" value="HSP20-like chaperones"/>
    <property type="match status" value="1"/>
</dbReference>
<evidence type="ECO:0000313" key="6">
    <source>
        <dbReference type="Proteomes" id="UP001432027"/>
    </source>
</evidence>
<dbReference type="InterPro" id="IPR008978">
    <property type="entry name" value="HSP20-like_chaperone"/>
</dbReference>
<keyword evidence="6" id="KW-1185">Reference proteome</keyword>
<organism evidence="5 6">
    <name type="scientific">Pristionchus entomophagus</name>
    <dbReference type="NCBI Taxonomy" id="358040"/>
    <lineage>
        <taxon>Eukaryota</taxon>
        <taxon>Metazoa</taxon>
        <taxon>Ecdysozoa</taxon>
        <taxon>Nematoda</taxon>
        <taxon>Chromadorea</taxon>
        <taxon>Rhabditida</taxon>
        <taxon>Rhabditina</taxon>
        <taxon>Diplogasteromorpha</taxon>
        <taxon>Diplogasteroidea</taxon>
        <taxon>Neodiplogasteridae</taxon>
        <taxon>Pristionchus</taxon>
    </lineage>
</organism>
<reference evidence="5" key="1">
    <citation type="submission" date="2023-10" db="EMBL/GenBank/DDBJ databases">
        <title>Genome assembly of Pristionchus species.</title>
        <authorList>
            <person name="Yoshida K."/>
            <person name="Sommer R.J."/>
        </authorList>
    </citation>
    <scope>NUCLEOTIDE SEQUENCE</scope>
    <source>
        <strain evidence="5">RS0144</strain>
    </source>
</reference>
<dbReference type="PANTHER" id="PTHR45640:SF35">
    <property type="entry name" value="HEAT SHOCK PROTEIN HSP-12.2"/>
    <property type="match status" value="1"/>
</dbReference>
<accession>A0AAV5TIT7</accession>